<evidence type="ECO:0000313" key="2">
    <source>
        <dbReference type="EMBL" id="GAK68101.1"/>
    </source>
</evidence>
<dbReference type="InterPro" id="IPR014347">
    <property type="entry name" value="Tautomerase/MIF_sf"/>
</dbReference>
<dbReference type="InterPro" id="IPR028116">
    <property type="entry name" value="Cis-CaaD-like"/>
</dbReference>
<dbReference type="Pfam" id="PF14832">
    <property type="entry name" value="Tautomerase_3"/>
    <property type="match status" value="1"/>
</dbReference>
<feature type="domain" description="Tautomerase cis-CaaD-like" evidence="1">
    <location>
        <begin position="51"/>
        <end position="192"/>
    </location>
</feature>
<dbReference type="RefSeq" id="XP_014653700.1">
    <property type="nucleotide sequence ID" value="XM_014798214.1"/>
</dbReference>
<organism evidence="2">
    <name type="scientific">Pseudozyma antarctica</name>
    <name type="common">Yeast</name>
    <name type="synonym">Candida antarctica</name>
    <dbReference type="NCBI Taxonomy" id="84753"/>
    <lineage>
        <taxon>Eukaryota</taxon>
        <taxon>Fungi</taxon>
        <taxon>Dikarya</taxon>
        <taxon>Basidiomycota</taxon>
        <taxon>Ustilaginomycotina</taxon>
        <taxon>Ustilaginomycetes</taxon>
        <taxon>Ustilaginales</taxon>
        <taxon>Ustilaginaceae</taxon>
        <taxon>Moesziomyces</taxon>
    </lineage>
</organism>
<dbReference type="Gene3D" id="3.30.429.10">
    <property type="entry name" value="Macrophage Migration Inhibitory Factor"/>
    <property type="match status" value="1"/>
</dbReference>
<protein>
    <submittedName>
        <fullName evidence="2">4-oxalocrotonate tautomerase</fullName>
    </submittedName>
</protein>
<reference evidence="2" key="1">
    <citation type="submission" date="2014-07" db="EMBL/GenBank/DDBJ databases">
        <title>Draft genome sequence of the yeast Pseudozyma antarctica JCM 10317 known as a producer of lipase B which used in a wide range of industrial applications.</title>
        <authorList>
            <person name="Morita T."/>
            <person name="Saika A."/>
            <person name="Koike H."/>
        </authorList>
    </citation>
    <scope>NUCLEOTIDE SEQUENCE</scope>
    <source>
        <strain evidence="2">JCM 10317</strain>
    </source>
</reference>
<dbReference type="Proteomes" id="UP000053758">
    <property type="component" value="Unassembled WGS sequence"/>
</dbReference>
<dbReference type="EMBL" id="DF830106">
    <property type="protein sequence ID" value="GAK68101.1"/>
    <property type="molecule type" value="Genomic_DNA"/>
</dbReference>
<name>A0A081CN55_PSEA2</name>
<accession>A0A081CN55</accession>
<evidence type="ECO:0000313" key="3">
    <source>
        <dbReference type="Proteomes" id="UP000053758"/>
    </source>
</evidence>
<dbReference type="AlphaFoldDB" id="A0A081CN55"/>
<dbReference type="HOGENOM" id="CLU_113367_0_0_1"/>
<sequence length="211" mass="23804">MPNPHDVEAESARGGLDVSSLRARCELHDHSVMTAIRQAGISWNAENRLAMPLHRIYTPPGFFTKDEKRALVDSIASMYVGLPAFLVITLFCPIDDDDFYIGKQSHSERASEQGKPFVRIVSQHLARTAEGKERRTRTIRSLEDRFRAVLEAKNCEWEIHIEEPAADLWRLSGHDYPAPGSQAESQWREVNKPVPYQGSTIADHLAEKASL</sequence>
<dbReference type="GeneID" id="26307148"/>
<gene>
    <name evidence="2" type="ORF">PAN0_039d6334</name>
</gene>
<keyword evidence="3" id="KW-1185">Reference proteome</keyword>
<proteinExistence type="predicted"/>
<evidence type="ECO:0000259" key="1">
    <source>
        <dbReference type="Pfam" id="PF14832"/>
    </source>
</evidence>